<reference evidence="1 2" key="2">
    <citation type="journal article" date="2022" name="Mol. Ecol. Resour.">
        <title>The genomes of chicory, endive, great burdock and yacon provide insights into Asteraceae paleo-polyploidization history and plant inulin production.</title>
        <authorList>
            <person name="Fan W."/>
            <person name="Wang S."/>
            <person name="Wang H."/>
            <person name="Wang A."/>
            <person name="Jiang F."/>
            <person name="Liu H."/>
            <person name="Zhao H."/>
            <person name="Xu D."/>
            <person name="Zhang Y."/>
        </authorList>
    </citation>
    <scope>NUCLEOTIDE SEQUENCE [LARGE SCALE GENOMIC DNA]</scope>
    <source>
        <strain evidence="2">cv. Yunnan</strain>
        <tissue evidence="1">Leaves</tissue>
    </source>
</reference>
<proteinExistence type="predicted"/>
<keyword evidence="2" id="KW-1185">Reference proteome</keyword>
<accession>A0ACB9JNE8</accession>
<sequence>MPLSSSHRPSFFPSPVWSMPPKKNPPPPARPSRRSTRGSARSSSALEGADLEALILPLVGLWANLEDHYRVPQLTTMVNPLEHDMDSRPNQTDSRSRVPPLPEINPEIDACRKNKEQSTVPGSYKSSESSSASVTDTGSVGLESAGKPGVNLPLTLLFSPSFKAKILGPNSLAAPIRVREPTLGQPFSSHGPPVGVHGVGSDEMAQSPGQSVKSVEPVGDVHATKPMQQPDVTDLEDGKNATKVHLVDKLMNPADLHASVGLEKVVDQVSGVGPRCREQILDKKCGVFGHTEDVHKPPPPPNVVETLVVKPAKVAPLIVTKRMKAHQSYKIKRRVRYFDTGTIPPHDIFMTWSTALNDFYYSLTKDVTEEVESEANDTADS</sequence>
<evidence type="ECO:0000313" key="2">
    <source>
        <dbReference type="Proteomes" id="UP001056120"/>
    </source>
</evidence>
<organism evidence="1 2">
    <name type="scientific">Smallanthus sonchifolius</name>
    <dbReference type="NCBI Taxonomy" id="185202"/>
    <lineage>
        <taxon>Eukaryota</taxon>
        <taxon>Viridiplantae</taxon>
        <taxon>Streptophyta</taxon>
        <taxon>Embryophyta</taxon>
        <taxon>Tracheophyta</taxon>
        <taxon>Spermatophyta</taxon>
        <taxon>Magnoliopsida</taxon>
        <taxon>eudicotyledons</taxon>
        <taxon>Gunneridae</taxon>
        <taxon>Pentapetalae</taxon>
        <taxon>asterids</taxon>
        <taxon>campanulids</taxon>
        <taxon>Asterales</taxon>
        <taxon>Asteraceae</taxon>
        <taxon>Asteroideae</taxon>
        <taxon>Heliantheae alliance</taxon>
        <taxon>Millerieae</taxon>
        <taxon>Smallanthus</taxon>
    </lineage>
</organism>
<evidence type="ECO:0000313" key="1">
    <source>
        <dbReference type="EMBL" id="KAI3821689.1"/>
    </source>
</evidence>
<comment type="caution">
    <text evidence="1">The sequence shown here is derived from an EMBL/GenBank/DDBJ whole genome shotgun (WGS) entry which is preliminary data.</text>
</comment>
<dbReference type="Proteomes" id="UP001056120">
    <property type="component" value="Linkage Group LG03"/>
</dbReference>
<protein>
    <submittedName>
        <fullName evidence="1">Uncharacterized protein</fullName>
    </submittedName>
</protein>
<dbReference type="EMBL" id="CM042020">
    <property type="protein sequence ID" value="KAI3821689.1"/>
    <property type="molecule type" value="Genomic_DNA"/>
</dbReference>
<gene>
    <name evidence="1" type="ORF">L1987_09260</name>
</gene>
<name>A0ACB9JNE8_9ASTR</name>
<reference evidence="2" key="1">
    <citation type="journal article" date="2022" name="Mol. Ecol. Resour.">
        <title>The genomes of chicory, endive, great burdock and yacon provide insights into Asteraceae palaeo-polyploidization history and plant inulin production.</title>
        <authorList>
            <person name="Fan W."/>
            <person name="Wang S."/>
            <person name="Wang H."/>
            <person name="Wang A."/>
            <person name="Jiang F."/>
            <person name="Liu H."/>
            <person name="Zhao H."/>
            <person name="Xu D."/>
            <person name="Zhang Y."/>
        </authorList>
    </citation>
    <scope>NUCLEOTIDE SEQUENCE [LARGE SCALE GENOMIC DNA]</scope>
    <source>
        <strain evidence="2">cv. Yunnan</strain>
    </source>
</reference>